<feature type="chain" id="PRO_5044789286" description="Wall-associated receptor kinase galacturonan-binding domain-containing protein" evidence="11">
    <location>
        <begin position="33"/>
        <end position="303"/>
    </location>
</feature>
<evidence type="ECO:0000256" key="5">
    <source>
        <dbReference type="ARBA" id="ARBA00022729"/>
    </source>
</evidence>
<evidence type="ECO:0008006" key="16">
    <source>
        <dbReference type="Google" id="ProtNLM"/>
    </source>
</evidence>
<dbReference type="Proteomes" id="UP001634007">
    <property type="component" value="Unassembled WGS sequence"/>
</dbReference>
<keyword evidence="5 11" id="KW-0732">Signal</keyword>
<keyword evidence="8" id="KW-0472">Membrane</keyword>
<evidence type="ECO:0000256" key="2">
    <source>
        <dbReference type="ARBA" id="ARBA00022527"/>
    </source>
</evidence>
<evidence type="ECO:0000256" key="9">
    <source>
        <dbReference type="ARBA" id="ARBA00023157"/>
    </source>
</evidence>
<organism evidence="14 15">
    <name type="scientific">Eucalyptus globulus</name>
    <name type="common">Tasmanian blue gum</name>
    <dbReference type="NCBI Taxonomy" id="34317"/>
    <lineage>
        <taxon>Eukaryota</taxon>
        <taxon>Viridiplantae</taxon>
        <taxon>Streptophyta</taxon>
        <taxon>Embryophyta</taxon>
        <taxon>Tracheophyta</taxon>
        <taxon>Spermatophyta</taxon>
        <taxon>Magnoliopsida</taxon>
        <taxon>eudicotyledons</taxon>
        <taxon>Gunneridae</taxon>
        <taxon>Pentapetalae</taxon>
        <taxon>rosids</taxon>
        <taxon>malvids</taxon>
        <taxon>Myrtales</taxon>
        <taxon>Myrtaceae</taxon>
        <taxon>Myrtoideae</taxon>
        <taxon>Eucalypteae</taxon>
        <taxon>Eucalyptus</taxon>
    </lineage>
</organism>
<comment type="caution">
    <text evidence="14">The sequence shown here is derived from an EMBL/GenBank/DDBJ whole genome shotgun (WGS) entry which is preliminary data.</text>
</comment>
<keyword evidence="6" id="KW-0418">Kinase</keyword>
<evidence type="ECO:0000256" key="7">
    <source>
        <dbReference type="ARBA" id="ARBA00022989"/>
    </source>
</evidence>
<comment type="subcellular location">
    <subcellularLocation>
        <location evidence="1">Membrane</location>
        <topology evidence="1">Single-pass type I membrane protein</topology>
    </subcellularLocation>
</comment>
<keyword evidence="9" id="KW-1015">Disulfide bond</keyword>
<protein>
    <recommendedName>
        <fullName evidence="16">Wall-associated receptor kinase galacturonan-binding domain-containing protein</fullName>
    </recommendedName>
</protein>
<proteinExistence type="predicted"/>
<feature type="domain" description="Wall-associated receptor kinase galacturonan-binding" evidence="13">
    <location>
        <begin position="35"/>
        <end position="93"/>
    </location>
</feature>
<dbReference type="Pfam" id="PF13947">
    <property type="entry name" value="GUB_WAK_bind"/>
    <property type="match status" value="1"/>
</dbReference>
<accession>A0ABD3KZP6</accession>
<evidence type="ECO:0000313" key="14">
    <source>
        <dbReference type="EMBL" id="KAL3741345.1"/>
    </source>
</evidence>
<name>A0ABD3KZP6_EUCGL</name>
<dbReference type="EMBL" id="JBJKBG010000004">
    <property type="protein sequence ID" value="KAL3741345.1"/>
    <property type="molecule type" value="Genomic_DNA"/>
</dbReference>
<keyword evidence="2" id="KW-0723">Serine/threonine-protein kinase</keyword>
<dbReference type="GO" id="GO:0004674">
    <property type="term" value="F:protein serine/threonine kinase activity"/>
    <property type="evidence" value="ECO:0007669"/>
    <property type="project" value="UniProtKB-KW"/>
</dbReference>
<keyword evidence="7" id="KW-1133">Transmembrane helix</keyword>
<evidence type="ECO:0000256" key="4">
    <source>
        <dbReference type="ARBA" id="ARBA00022692"/>
    </source>
</evidence>
<reference evidence="14 15" key="1">
    <citation type="submission" date="2024-11" db="EMBL/GenBank/DDBJ databases">
        <title>Chromosome-level genome assembly of Eucalyptus globulus Labill. provides insights into its genome evolution.</title>
        <authorList>
            <person name="Li X."/>
        </authorList>
    </citation>
    <scope>NUCLEOTIDE SEQUENCE [LARGE SCALE GENOMIC DNA]</scope>
    <source>
        <strain evidence="14">CL2024</strain>
        <tissue evidence="14">Fresh tender leaves</tissue>
    </source>
</reference>
<evidence type="ECO:0000313" key="15">
    <source>
        <dbReference type="Proteomes" id="UP001634007"/>
    </source>
</evidence>
<evidence type="ECO:0000259" key="13">
    <source>
        <dbReference type="Pfam" id="PF13947"/>
    </source>
</evidence>
<evidence type="ECO:0000256" key="6">
    <source>
        <dbReference type="ARBA" id="ARBA00022777"/>
    </source>
</evidence>
<gene>
    <name evidence="14" type="ORF">ACJRO7_016908</name>
</gene>
<evidence type="ECO:0000256" key="11">
    <source>
        <dbReference type="SAM" id="SignalP"/>
    </source>
</evidence>
<keyword evidence="4" id="KW-0812">Transmembrane</keyword>
<evidence type="ECO:0000259" key="12">
    <source>
        <dbReference type="Pfam" id="PF08488"/>
    </source>
</evidence>
<feature type="signal peptide" evidence="11">
    <location>
        <begin position="1"/>
        <end position="32"/>
    </location>
</feature>
<dbReference type="AlphaFoldDB" id="A0ABD3KZP6"/>
<evidence type="ECO:0000256" key="10">
    <source>
        <dbReference type="ARBA" id="ARBA00023180"/>
    </source>
</evidence>
<dbReference type="InterPro" id="IPR013695">
    <property type="entry name" value="WAK"/>
</dbReference>
<keyword evidence="10" id="KW-0325">Glycoprotein</keyword>
<dbReference type="PANTHER" id="PTHR33491">
    <property type="entry name" value="OSJNBA0016N04.9 PROTEIN"/>
    <property type="match status" value="1"/>
</dbReference>
<feature type="domain" description="Wall-associated receptor kinase" evidence="12">
    <location>
        <begin position="173"/>
        <end position="225"/>
    </location>
</feature>
<dbReference type="InterPro" id="IPR025287">
    <property type="entry name" value="WAK_GUB"/>
</dbReference>
<evidence type="ECO:0000256" key="3">
    <source>
        <dbReference type="ARBA" id="ARBA00022679"/>
    </source>
</evidence>
<dbReference type="Pfam" id="PF08488">
    <property type="entry name" value="WAK"/>
    <property type="match status" value="1"/>
</dbReference>
<keyword evidence="3" id="KW-0808">Transferase</keyword>
<keyword evidence="15" id="KW-1185">Reference proteome</keyword>
<evidence type="ECO:0000256" key="1">
    <source>
        <dbReference type="ARBA" id="ARBA00004479"/>
    </source>
</evidence>
<evidence type="ECO:0000256" key="8">
    <source>
        <dbReference type="ARBA" id="ARBA00023136"/>
    </source>
</evidence>
<sequence length="303" mass="33658">MLFEFFEIKVVQQLLLVAVAWWLLQGGAPTVAGDCAHRCGRVPIPYPFWLEPQCARSKEFLLHCNTNEGSRDHLLLGNYSIRKISVSDSTMVVSLPELYDCHNESGNKSNYLSIDLSSYPQYRISATRNALTVLGCDTYVLTITNVAAASDKYDFSWGGCVSYCSEYVDLGKETTCSGIGCCQASIPKGLKTLQFGIGSFNRHQTVWKFNPCGVAFAGDKELFNISSRRLPTLNDLGKTADLVMDWMIQWNVTCPQAKSNQWSYACGNNTDCRDYADGSGYCCFCQHGYEGNPYDLSRGCQGN</sequence>
<dbReference type="GO" id="GO:0016020">
    <property type="term" value="C:membrane"/>
    <property type="evidence" value="ECO:0007669"/>
    <property type="project" value="UniProtKB-SubCell"/>
</dbReference>